<evidence type="ECO:0000256" key="2">
    <source>
        <dbReference type="SAM" id="SignalP"/>
    </source>
</evidence>
<organism evidence="4 5">
    <name type="scientific">Vanrija albida</name>
    <dbReference type="NCBI Taxonomy" id="181172"/>
    <lineage>
        <taxon>Eukaryota</taxon>
        <taxon>Fungi</taxon>
        <taxon>Dikarya</taxon>
        <taxon>Basidiomycota</taxon>
        <taxon>Agaricomycotina</taxon>
        <taxon>Tremellomycetes</taxon>
        <taxon>Trichosporonales</taxon>
        <taxon>Trichosporonaceae</taxon>
        <taxon>Vanrija</taxon>
    </lineage>
</organism>
<name>A0ABR3Q3V7_9TREE</name>
<dbReference type="PRINTS" id="PR00792">
    <property type="entry name" value="PEPSIN"/>
</dbReference>
<evidence type="ECO:0000259" key="3">
    <source>
        <dbReference type="PROSITE" id="PS51767"/>
    </source>
</evidence>
<gene>
    <name evidence="4" type="ORF">Q8F55_003423</name>
</gene>
<keyword evidence="2" id="KW-0732">Signal</keyword>
<dbReference type="SUPFAM" id="SSF50630">
    <property type="entry name" value="Acid proteases"/>
    <property type="match status" value="1"/>
</dbReference>
<dbReference type="InterPro" id="IPR033121">
    <property type="entry name" value="PEPTIDASE_A1"/>
</dbReference>
<dbReference type="GeneID" id="95984466"/>
<reference evidence="4 5" key="1">
    <citation type="submission" date="2023-08" db="EMBL/GenBank/DDBJ databases">
        <title>Annotated Genome Sequence of Vanrija albida AlHP1.</title>
        <authorList>
            <person name="Herzog R."/>
        </authorList>
    </citation>
    <scope>NUCLEOTIDE SEQUENCE [LARGE SCALE GENOMIC DNA]</scope>
    <source>
        <strain evidence="4 5">AlHP1</strain>
    </source>
</reference>
<dbReference type="Pfam" id="PF00026">
    <property type="entry name" value="Asp"/>
    <property type="match status" value="1"/>
</dbReference>
<proteinExistence type="inferred from homology"/>
<dbReference type="InterPro" id="IPR034164">
    <property type="entry name" value="Pepsin-like_dom"/>
</dbReference>
<dbReference type="Proteomes" id="UP001565368">
    <property type="component" value="Unassembled WGS sequence"/>
</dbReference>
<dbReference type="InterPro" id="IPR021109">
    <property type="entry name" value="Peptidase_aspartic_dom_sf"/>
</dbReference>
<feature type="chain" id="PRO_5047286465" description="Peptidase A1 domain-containing protein" evidence="2">
    <location>
        <begin position="17"/>
        <end position="399"/>
    </location>
</feature>
<dbReference type="CDD" id="cd05471">
    <property type="entry name" value="pepsin_like"/>
    <property type="match status" value="1"/>
</dbReference>
<feature type="signal peptide" evidence="2">
    <location>
        <begin position="1"/>
        <end position="16"/>
    </location>
</feature>
<sequence>MVPSVLALVLAAGAAASPLARHIDTDADAHPQPYARRAPPRPCTTPLPLTNYGPDLTYAITLSLGTPAQNLTFVVDTGSPDVWVLSSAVAGLSTGPGFDGAASSSFVGSSEEFHNVYGSGEVRGAWASDVVCLGSKCVRQAFGVIDAPGPGVTFEGTPVAGVLGLDWGLPGREQVHAPLWRQLSQAWGDKQFGLRLSRGPTDYFGEPFARAGAVGSSLTLGGLNRAQYAGTLHYIPLAGTTDFWRVALGGVRVAGRPVDTGALFAALDSGSSIISGHPASVAALYAAVPGAWLSPGGRYFVPCDGVAGGSAPRLGVGFVLGGREYALADADAVLGAFGAAAFNGTAPGGTQLWCMGSIQPFYAWPDYLPPAFVLGIPFLKSWYSAYRLAPPAIGLARAV</sequence>
<dbReference type="PANTHER" id="PTHR47966:SF51">
    <property type="entry name" value="BETA-SITE APP-CLEAVING ENZYME, ISOFORM A-RELATED"/>
    <property type="match status" value="1"/>
</dbReference>
<dbReference type="Gene3D" id="2.40.70.10">
    <property type="entry name" value="Acid Proteases"/>
    <property type="match status" value="2"/>
</dbReference>
<dbReference type="PANTHER" id="PTHR47966">
    <property type="entry name" value="BETA-SITE APP-CLEAVING ENZYME, ISOFORM A-RELATED"/>
    <property type="match status" value="1"/>
</dbReference>
<dbReference type="EMBL" id="JBBXJM010000003">
    <property type="protein sequence ID" value="KAL1409440.1"/>
    <property type="molecule type" value="Genomic_DNA"/>
</dbReference>
<comment type="caution">
    <text evidence="4">The sequence shown here is derived from an EMBL/GenBank/DDBJ whole genome shotgun (WGS) entry which is preliminary data.</text>
</comment>
<comment type="similarity">
    <text evidence="1">Belongs to the peptidase A1 family.</text>
</comment>
<protein>
    <recommendedName>
        <fullName evidence="3">Peptidase A1 domain-containing protein</fullName>
    </recommendedName>
</protein>
<accession>A0ABR3Q3V7</accession>
<evidence type="ECO:0000313" key="5">
    <source>
        <dbReference type="Proteomes" id="UP001565368"/>
    </source>
</evidence>
<keyword evidence="5" id="KW-1185">Reference proteome</keyword>
<feature type="domain" description="Peptidase A1" evidence="3">
    <location>
        <begin position="58"/>
        <end position="396"/>
    </location>
</feature>
<dbReference type="PROSITE" id="PS51767">
    <property type="entry name" value="PEPTIDASE_A1"/>
    <property type="match status" value="1"/>
</dbReference>
<dbReference type="InterPro" id="IPR001461">
    <property type="entry name" value="Aspartic_peptidase_A1"/>
</dbReference>
<evidence type="ECO:0000313" key="4">
    <source>
        <dbReference type="EMBL" id="KAL1409440.1"/>
    </source>
</evidence>
<evidence type="ECO:0000256" key="1">
    <source>
        <dbReference type="ARBA" id="ARBA00007447"/>
    </source>
</evidence>
<dbReference type="RefSeq" id="XP_069209384.1">
    <property type="nucleotide sequence ID" value="XM_069351966.1"/>
</dbReference>